<dbReference type="PROSITE" id="PS50931">
    <property type="entry name" value="HTH_LYSR"/>
    <property type="match status" value="1"/>
</dbReference>
<reference evidence="6 7" key="1">
    <citation type="submission" date="2020-04" db="EMBL/GenBank/DDBJ databases">
        <title>Zoogloea sp. G-4-1-14 isolated from soil.</title>
        <authorList>
            <person name="Dahal R.H."/>
        </authorList>
    </citation>
    <scope>NUCLEOTIDE SEQUENCE [LARGE SCALE GENOMIC DNA]</scope>
    <source>
        <strain evidence="6 7">G-4-1-14</strain>
    </source>
</reference>
<accession>A0A848GBD8</accession>
<evidence type="ECO:0000256" key="4">
    <source>
        <dbReference type="ARBA" id="ARBA00023163"/>
    </source>
</evidence>
<evidence type="ECO:0000313" key="7">
    <source>
        <dbReference type="Proteomes" id="UP000580043"/>
    </source>
</evidence>
<dbReference type="InterPro" id="IPR036390">
    <property type="entry name" value="WH_DNA-bd_sf"/>
</dbReference>
<keyword evidence="4" id="KW-0804">Transcription</keyword>
<dbReference type="Gene3D" id="1.10.10.10">
    <property type="entry name" value="Winged helix-like DNA-binding domain superfamily/Winged helix DNA-binding domain"/>
    <property type="match status" value="1"/>
</dbReference>
<gene>
    <name evidence="6" type="ORF">HHL15_24250</name>
</gene>
<dbReference type="InterPro" id="IPR005119">
    <property type="entry name" value="LysR_subst-bd"/>
</dbReference>
<dbReference type="EMBL" id="JABBGA010000038">
    <property type="protein sequence ID" value="NML28869.1"/>
    <property type="molecule type" value="Genomic_DNA"/>
</dbReference>
<dbReference type="RefSeq" id="WP_169148385.1">
    <property type="nucleotide sequence ID" value="NZ_JABBGA010000038.1"/>
</dbReference>
<dbReference type="Pfam" id="PF00126">
    <property type="entry name" value="HTH_1"/>
    <property type="match status" value="1"/>
</dbReference>
<keyword evidence="7" id="KW-1185">Reference proteome</keyword>
<dbReference type="Gene3D" id="3.40.190.10">
    <property type="entry name" value="Periplasmic binding protein-like II"/>
    <property type="match status" value="2"/>
</dbReference>
<keyword evidence="2" id="KW-0805">Transcription regulation</keyword>
<sequence>MDLKNFDLNLLLVFDQMLKERKVSAVADTLGVTQPAISRSLKRLRALLGDELFYRTANGMEPTSYARHLAEPVGEALDSLRSAISREFDFDPGSSRRSFTLRMSDIGEIYILPRLLRFLSVEAPGVCINIVRDGGETLKSEMEAGRIDLAIGLIDGLETGFFSRQVFKQGYVCVFRPDHPLAGKPMTLDDFVAAEHAVVTAAGTGHARIDELIEKQGIQRKVKLRVPTYASLEHLLRATDLVATVPEALVQPNIHPLALAYSKHPVTLPRLSIDEFWHARFHRDPANRWLRNVIAVQCALPSIQAVE</sequence>
<dbReference type="PANTHER" id="PTHR30118:SF15">
    <property type="entry name" value="TRANSCRIPTIONAL REGULATORY PROTEIN"/>
    <property type="match status" value="1"/>
</dbReference>
<dbReference type="GO" id="GO:0003700">
    <property type="term" value="F:DNA-binding transcription factor activity"/>
    <property type="evidence" value="ECO:0007669"/>
    <property type="project" value="InterPro"/>
</dbReference>
<dbReference type="GO" id="GO:0003677">
    <property type="term" value="F:DNA binding"/>
    <property type="evidence" value="ECO:0007669"/>
    <property type="project" value="UniProtKB-KW"/>
</dbReference>
<proteinExistence type="inferred from homology"/>
<evidence type="ECO:0000256" key="1">
    <source>
        <dbReference type="ARBA" id="ARBA00009437"/>
    </source>
</evidence>
<dbReference type="InterPro" id="IPR050389">
    <property type="entry name" value="LysR-type_TF"/>
</dbReference>
<dbReference type="SUPFAM" id="SSF53850">
    <property type="entry name" value="Periplasmic binding protein-like II"/>
    <property type="match status" value="1"/>
</dbReference>
<dbReference type="PRINTS" id="PR00039">
    <property type="entry name" value="HTHLYSR"/>
</dbReference>
<dbReference type="Proteomes" id="UP000580043">
    <property type="component" value="Unassembled WGS sequence"/>
</dbReference>
<dbReference type="AlphaFoldDB" id="A0A848GBD8"/>
<evidence type="ECO:0000256" key="2">
    <source>
        <dbReference type="ARBA" id="ARBA00023015"/>
    </source>
</evidence>
<comment type="caution">
    <text evidence="6">The sequence shown here is derived from an EMBL/GenBank/DDBJ whole genome shotgun (WGS) entry which is preliminary data.</text>
</comment>
<comment type="similarity">
    <text evidence="1">Belongs to the LysR transcriptional regulatory family.</text>
</comment>
<name>A0A848GBD8_9RHOO</name>
<keyword evidence="3" id="KW-0238">DNA-binding</keyword>
<organism evidence="6 7">
    <name type="scientific">Zoogloea dura</name>
    <dbReference type="NCBI Taxonomy" id="2728840"/>
    <lineage>
        <taxon>Bacteria</taxon>
        <taxon>Pseudomonadati</taxon>
        <taxon>Pseudomonadota</taxon>
        <taxon>Betaproteobacteria</taxon>
        <taxon>Rhodocyclales</taxon>
        <taxon>Zoogloeaceae</taxon>
        <taxon>Zoogloea</taxon>
    </lineage>
</organism>
<protein>
    <submittedName>
        <fullName evidence="6">LysR family transcriptional regulator</fullName>
    </submittedName>
</protein>
<feature type="domain" description="HTH lysR-type" evidence="5">
    <location>
        <begin position="6"/>
        <end position="63"/>
    </location>
</feature>
<evidence type="ECO:0000313" key="6">
    <source>
        <dbReference type="EMBL" id="NML28869.1"/>
    </source>
</evidence>
<dbReference type="PANTHER" id="PTHR30118">
    <property type="entry name" value="HTH-TYPE TRANSCRIPTIONAL REGULATOR LEUO-RELATED"/>
    <property type="match status" value="1"/>
</dbReference>
<dbReference type="InterPro" id="IPR000847">
    <property type="entry name" value="LysR_HTH_N"/>
</dbReference>
<evidence type="ECO:0000259" key="5">
    <source>
        <dbReference type="PROSITE" id="PS50931"/>
    </source>
</evidence>
<dbReference type="CDD" id="cd08459">
    <property type="entry name" value="PBP2_DntR_NahR_LinR_like"/>
    <property type="match status" value="1"/>
</dbReference>
<dbReference type="SUPFAM" id="SSF46785">
    <property type="entry name" value="Winged helix' DNA-binding domain"/>
    <property type="match status" value="1"/>
</dbReference>
<evidence type="ECO:0000256" key="3">
    <source>
        <dbReference type="ARBA" id="ARBA00023125"/>
    </source>
</evidence>
<dbReference type="InterPro" id="IPR036388">
    <property type="entry name" value="WH-like_DNA-bd_sf"/>
</dbReference>
<dbReference type="Pfam" id="PF03466">
    <property type="entry name" value="LysR_substrate"/>
    <property type="match status" value="1"/>
</dbReference>